<sequence length="273" mass="29848">MMAVHLTILVISVLGFFALALATERHAEHLLRRLPAPPVRHVARAVGWGLLALSLALGITYMDVGVGIALWLGWLSIAALALVFGLPKWPWQPTARAHHARQPKKGEPTLSPVPMGARRRWTVLALLAAVPVVYGLALAATSVKPLMRDDAVAGQVGPWTFRLAESEQRVPELVAMDIPMKSYHVRFCSECDEQIRAAYLKVNKPRSLRAPGIVLGGMRWDRSVLIQLPANTTADSELWLTVVGKNGDTHQTSVRMGDVSPATVAWFTAREGK</sequence>
<keyword evidence="1" id="KW-1133">Transmembrane helix</keyword>
<proteinExistence type="predicted"/>
<feature type="transmembrane region" description="Helical" evidence="1">
    <location>
        <begin position="121"/>
        <end position="140"/>
    </location>
</feature>
<keyword evidence="3" id="KW-1185">Reference proteome</keyword>
<evidence type="ECO:0000313" key="3">
    <source>
        <dbReference type="Proteomes" id="UP001156903"/>
    </source>
</evidence>
<dbReference type="EMBL" id="BSPB01000061">
    <property type="protein sequence ID" value="GLS16510.1"/>
    <property type="molecule type" value="Genomic_DNA"/>
</dbReference>
<name>A0ABQ6CCH6_9BURK</name>
<organism evidence="2 3">
    <name type="scientific">Hydrogenophaga electricum</name>
    <dbReference type="NCBI Taxonomy" id="1230953"/>
    <lineage>
        <taxon>Bacteria</taxon>
        <taxon>Pseudomonadati</taxon>
        <taxon>Pseudomonadota</taxon>
        <taxon>Betaproteobacteria</taxon>
        <taxon>Burkholderiales</taxon>
        <taxon>Comamonadaceae</taxon>
        <taxon>Hydrogenophaga</taxon>
    </lineage>
</organism>
<protein>
    <recommendedName>
        <fullName evidence="4">DUF3325 domain-containing protein</fullName>
    </recommendedName>
</protein>
<dbReference type="InterPro" id="IPR021762">
    <property type="entry name" value="DUF3325"/>
</dbReference>
<dbReference type="Proteomes" id="UP001156903">
    <property type="component" value="Unassembled WGS sequence"/>
</dbReference>
<evidence type="ECO:0000256" key="1">
    <source>
        <dbReference type="SAM" id="Phobius"/>
    </source>
</evidence>
<comment type="caution">
    <text evidence="2">The sequence shown here is derived from an EMBL/GenBank/DDBJ whole genome shotgun (WGS) entry which is preliminary data.</text>
</comment>
<keyword evidence="1" id="KW-0472">Membrane</keyword>
<evidence type="ECO:0008006" key="4">
    <source>
        <dbReference type="Google" id="ProtNLM"/>
    </source>
</evidence>
<dbReference type="Pfam" id="PF11804">
    <property type="entry name" value="DUF3325"/>
    <property type="match status" value="1"/>
</dbReference>
<dbReference type="RefSeq" id="WP_234266943.1">
    <property type="nucleotide sequence ID" value="NZ_BSPB01000061.1"/>
</dbReference>
<feature type="transmembrane region" description="Helical" evidence="1">
    <location>
        <begin position="68"/>
        <end position="86"/>
    </location>
</feature>
<evidence type="ECO:0000313" key="2">
    <source>
        <dbReference type="EMBL" id="GLS16510.1"/>
    </source>
</evidence>
<feature type="transmembrane region" description="Helical" evidence="1">
    <location>
        <begin position="41"/>
        <end position="61"/>
    </location>
</feature>
<reference evidence="3" key="1">
    <citation type="journal article" date="2019" name="Int. J. Syst. Evol. Microbiol.">
        <title>The Global Catalogue of Microorganisms (GCM) 10K type strain sequencing project: providing services to taxonomists for standard genome sequencing and annotation.</title>
        <authorList>
            <consortium name="The Broad Institute Genomics Platform"/>
            <consortium name="The Broad Institute Genome Sequencing Center for Infectious Disease"/>
            <person name="Wu L."/>
            <person name="Ma J."/>
        </authorList>
    </citation>
    <scope>NUCLEOTIDE SEQUENCE [LARGE SCALE GENOMIC DNA]</scope>
    <source>
        <strain evidence="3">NBRC 109341</strain>
    </source>
</reference>
<keyword evidence="1" id="KW-0812">Transmembrane</keyword>
<accession>A0ABQ6CCH6</accession>
<gene>
    <name evidence="2" type="ORF">GCM10007935_39510</name>
</gene>